<organism evidence="4 5">
    <name type="scientific">Arthrobacter flavus</name>
    <dbReference type="NCBI Taxonomy" id="95172"/>
    <lineage>
        <taxon>Bacteria</taxon>
        <taxon>Bacillati</taxon>
        <taxon>Actinomycetota</taxon>
        <taxon>Actinomycetes</taxon>
        <taxon>Micrococcales</taxon>
        <taxon>Micrococcaceae</taxon>
        <taxon>Arthrobacter</taxon>
    </lineage>
</organism>
<evidence type="ECO:0000313" key="4">
    <source>
        <dbReference type="EMBL" id="MFD1847995.1"/>
    </source>
</evidence>
<dbReference type="EMBL" id="JBHUGA010000061">
    <property type="protein sequence ID" value="MFD1847995.1"/>
    <property type="molecule type" value="Genomic_DNA"/>
</dbReference>
<keyword evidence="5" id="KW-1185">Reference proteome</keyword>
<sequence>MSKSMQPQILCISFSDIDSDSRVLRQLRLLREAGEVTTVGYGSAPAGVKEHLEIDSSRPSLPQTVPGVLKLALRLHKAVELRSPAEQDALKLLAGRQFDLIVANEARALPLAHAVAAGAPVWGDMHEWAPEERTQVLSWRVLVAPYMTHVCRQYLPTVSAVTTVNHSIADLYKDRFGVPVDVVRNSLPFTQLEPSPMEPGTIRLVHSGGAVPGRNLESLISAVAQLDDRFTLDFYLVEARDGGKYLRALKSLAGGDSRIRFHPPVKPEELARTLNAYDVGVYQLPPATTNQRLALPNKFFDFVQARLALVFGPSIEISQLIRGHDLGWVTDDFDTESLVKTLRELTPEDVQRYKRNAHAAAAMLSSTEDEKTSRTIIDRLLTATS</sequence>
<dbReference type="RefSeq" id="WP_343881174.1">
    <property type="nucleotide sequence ID" value="NZ_BAAAIJ010000056.1"/>
</dbReference>
<proteinExistence type="predicted"/>
<evidence type="ECO:0000256" key="2">
    <source>
        <dbReference type="ARBA" id="ARBA00022679"/>
    </source>
</evidence>
<dbReference type="SUPFAM" id="SSF53756">
    <property type="entry name" value="UDP-Glycosyltransferase/glycogen phosphorylase"/>
    <property type="match status" value="1"/>
</dbReference>
<protein>
    <recommendedName>
        <fullName evidence="3">Glycosyltransferase subfamily 4-like N-terminal domain-containing protein</fullName>
    </recommendedName>
</protein>
<dbReference type="InterPro" id="IPR028098">
    <property type="entry name" value="Glyco_trans_4-like_N"/>
</dbReference>
<evidence type="ECO:0000259" key="3">
    <source>
        <dbReference type="Pfam" id="PF13439"/>
    </source>
</evidence>
<dbReference type="Pfam" id="PF13439">
    <property type="entry name" value="Glyco_transf_4"/>
    <property type="match status" value="1"/>
</dbReference>
<dbReference type="Proteomes" id="UP001597307">
    <property type="component" value="Unassembled WGS sequence"/>
</dbReference>
<evidence type="ECO:0000313" key="5">
    <source>
        <dbReference type="Proteomes" id="UP001597307"/>
    </source>
</evidence>
<dbReference type="Gene3D" id="3.40.50.2000">
    <property type="entry name" value="Glycogen Phosphorylase B"/>
    <property type="match status" value="2"/>
</dbReference>
<feature type="domain" description="Glycosyltransferase subfamily 4-like N-terminal" evidence="3">
    <location>
        <begin position="65"/>
        <end position="185"/>
    </location>
</feature>
<keyword evidence="2" id="KW-0808">Transferase</keyword>
<gene>
    <name evidence="4" type="ORF">ACFSFX_15495</name>
</gene>
<reference evidence="5" key="1">
    <citation type="journal article" date="2019" name="Int. J. Syst. Evol. Microbiol.">
        <title>The Global Catalogue of Microorganisms (GCM) 10K type strain sequencing project: providing services to taxonomists for standard genome sequencing and annotation.</title>
        <authorList>
            <consortium name="The Broad Institute Genomics Platform"/>
            <consortium name="The Broad Institute Genome Sequencing Center for Infectious Disease"/>
            <person name="Wu L."/>
            <person name="Ma J."/>
        </authorList>
    </citation>
    <scope>NUCLEOTIDE SEQUENCE [LARGE SCALE GENOMIC DNA]</scope>
    <source>
        <strain evidence="5">JCM 11496</strain>
    </source>
</reference>
<name>A0ABW4QBB2_9MICC</name>
<keyword evidence="1" id="KW-0328">Glycosyltransferase</keyword>
<comment type="caution">
    <text evidence="4">The sequence shown here is derived from an EMBL/GenBank/DDBJ whole genome shotgun (WGS) entry which is preliminary data.</text>
</comment>
<evidence type="ECO:0000256" key="1">
    <source>
        <dbReference type="ARBA" id="ARBA00022676"/>
    </source>
</evidence>
<accession>A0ABW4QBB2</accession>